<protein>
    <recommendedName>
        <fullName evidence="1">Xylose isomerase-like TIM barrel domain-containing protein</fullName>
    </recommendedName>
</protein>
<dbReference type="NCBIfam" id="NF041277">
    <property type="entry name" value="coba_remo_CbiR"/>
    <property type="match status" value="1"/>
</dbReference>
<dbReference type="KEGG" id="cch:Cag_1076"/>
<dbReference type="AlphaFoldDB" id="Q3ARN7"/>
<gene>
    <name evidence="2" type="ordered locus">Cag_1076</name>
</gene>
<accession>Q3ARN7</accession>
<feature type="domain" description="Xylose isomerase-like TIM barrel" evidence="1">
    <location>
        <begin position="44"/>
        <end position="224"/>
    </location>
</feature>
<dbReference type="SUPFAM" id="SSF51658">
    <property type="entry name" value="Xylose isomerase-like"/>
    <property type="match status" value="1"/>
</dbReference>
<dbReference type="Gene3D" id="3.20.20.150">
    <property type="entry name" value="Divalent-metal-dependent TIM barrel enzymes"/>
    <property type="match status" value="1"/>
</dbReference>
<dbReference type="InterPro" id="IPR036237">
    <property type="entry name" value="Xyl_isomerase-like_sf"/>
</dbReference>
<dbReference type="STRING" id="340177.Cag_1076"/>
<evidence type="ECO:0000259" key="1">
    <source>
        <dbReference type="Pfam" id="PF01261"/>
    </source>
</evidence>
<sequence>MSTITRPMTTMILKQRFPFRFGTSSYIIPADIIPNVEYLKDKVDDIELVLFESDEFSNLPSAEDIQTLKQLAEEWALTYCVHLPLDVYLGHTDRAERERSVGKCLRIVELTRTLPTSGYVVHFEAGNGVDINGFNDADQQQFTDSLRDSLAMLLAGANVPAAHFCVENLNYPYELVWAIVQEFGLSVTLDVGHLEYYGFPTADYLKRYLSKAKVLHVHGTVDGKDHNSLCYMKPATLAILMQALAASPNPQRVFTMEIFSEEDFLSSCKVMEGYVFLPPT</sequence>
<proteinExistence type="predicted"/>
<name>Q3ARN7_CHLCH</name>
<dbReference type="eggNOG" id="COG1082">
    <property type="taxonomic scope" value="Bacteria"/>
</dbReference>
<dbReference type="HOGENOM" id="CLU_078439_0_0_10"/>
<dbReference type="EMBL" id="CP000108">
    <property type="protein sequence ID" value="ABB28338.1"/>
    <property type="molecule type" value="Genomic_DNA"/>
</dbReference>
<dbReference type="Pfam" id="PF01261">
    <property type="entry name" value="AP_endonuc_2"/>
    <property type="match status" value="1"/>
</dbReference>
<evidence type="ECO:0000313" key="2">
    <source>
        <dbReference type="EMBL" id="ABB28338.1"/>
    </source>
</evidence>
<dbReference type="InterPro" id="IPR013022">
    <property type="entry name" value="Xyl_isomerase-like_TIM-brl"/>
</dbReference>
<reference evidence="2" key="1">
    <citation type="submission" date="2005-08" db="EMBL/GenBank/DDBJ databases">
        <title>Complete sequence of Chlorobium chlorochromatii CaD3.</title>
        <authorList>
            <person name="Copeland A."/>
            <person name="Lucas S."/>
            <person name="Lapidus A."/>
            <person name="Barry K."/>
            <person name="Detter J.C."/>
            <person name="Glavina T."/>
            <person name="Hammon N."/>
            <person name="Israni S."/>
            <person name="Pitluck S."/>
            <person name="Bryant D."/>
            <person name="Schmutz J."/>
            <person name="Larimer F."/>
            <person name="Land M."/>
            <person name="Kyrpides N."/>
            <person name="Ivanova N."/>
            <person name="Richardson P."/>
        </authorList>
    </citation>
    <scope>NUCLEOTIDE SEQUENCE [LARGE SCALE GENOMIC DNA]</scope>
    <source>
        <strain evidence="2">CaD3</strain>
    </source>
</reference>
<organism evidence="2">
    <name type="scientific">Chlorobium chlorochromatii (strain CaD3)</name>
    <dbReference type="NCBI Taxonomy" id="340177"/>
    <lineage>
        <taxon>Bacteria</taxon>
        <taxon>Pseudomonadati</taxon>
        <taxon>Chlorobiota</taxon>
        <taxon>Chlorobiia</taxon>
        <taxon>Chlorobiales</taxon>
        <taxon>Chlorobiaceae</taxon>
        <taxon>Chlorobium/Pelodictyon group</taxon>
        <taxon>Chlorobium</taxon>
    </lineage>
</organism>